<reference evidence="8" key="1">
    <citation type="submission" date="2022-07" db="EMBL/GenBank/DDBJ databases">
        <title>Evaluation of T. orientalis genome assembly methods using nanopore sequencing and analysis of variation between genomes.</title>
        <authorList>
            <person name="Yam J."/>
            <person name="Micallef M.L."/>
            <person name="Liu M."/>
            <person name="Djordjevic S.P."/>
            <person name="Bogema D.R."/>
            <person name="Jenkins C."/>
        </authorList>
    </citation>
    <scope>NUCLEOTIDE SEQUENCE</scope>
    <source>
        <strain evidence="8">Fish Creek</strain>
    </source>
</reference>
<accession>A0A976M567</accession>
<evidence type="ECO:0000313" key="9">
    <source>
        <dbReference type="Proteomes" id="UP000244803"/>
    </source>
</evidence>
<evidence type="ECO:0000259" key="7">
    <source>
        <dbReference type="SMART" id="SM00803"/>
    </source>
</evidence>
<feature type="domain" description="TATA box binding protein associated factor (TAF) histone-like fold" evidence="7">
    <location>
        <begin position="21"/>
        <end position="78"/>
    </location>
</feature>
<dbReference type="GO" id="GO:0003713">
    <property type="term" value="F:transcription coactivator activity"/>
    <property type="evidence" value="ECO:0007669"/>
    <property type="project" value="TreeGrafter"/>
</dbReference>
<dbReference type="PANTHER" id="PTHR10221:SF9">
    <property type="entry name" value="TRANSCRIPTION INITIATION FACTOR TFIID SUBUNIT 6"/>
    <property type="match status" value="1"/>
</dbReference>
<keyword evidence="5" id="KW-0539">Nucleus</keyword>
<dbReference type="PANTHER" id="PTHR10221">
    <property type="entry name" value="TRANSCRIPTION INITIATION FACTOR TFIID SUBUNIT 6"/>
    <property type="match status" value="1"/>
</dbReference>
<dbReference type="Pfam" id="PF02969">
    <property type="entry name" value="TAF"/>
    <property type="match status" value="1"/>
</dbReference>
<dbReference type="GO" id="GO:0000124">
    <property type="term" value="C:SAGA complex"/>
    <property type="evidence" value="ECO:0007669"/>
    <property type="project" value="InterPro"/>
</dbReference>
<organism evidence="8 9">
    <name type="scientific">Theileria orientalis</name>
    <dbReference type="NCBI Taxonomy" id="68886"/>
    <lineage>
        <taxon>Eukaryota</taxon>
        <taxon>Sar</taxon>
        <taxon>Alveolata</taxon>
        <taxon>Apicomplexa</taxon>
        <taxon>Aconoidasida</taxon>
        <taxon>Piroplasmida</taxon>
        <taxon>Theileriidae</taxon>
        <taxon>Theileria</taxon>
    </lineage>
</organism>
<comment type="subcellular location">
    <subcellularLocation>
        <location evidence="1">Nucleus</location>
    </subcellularLocation>
</comment>
<dbReference type="GO" id="GO:0005669">
    <property type="term" value="C:transcription factor TFIID complex"/>
    <property type="evidence" value="ECO:0007669"/>
    <property type="project" value="InterPro"/>
</dbReference>
<dbReference type="Pfam" id="PF07571">
    <property type="entry name" value="TAF6_C"/>
    <property type="match status" value="1"/>
</dbReference>
<keyword evidence="3" id="KW-0805">Transcription regulation</keyword>
<dbReference type="InterPro" id="IPR009072">
    <property type="entry name" value="Histone-fold"/>
</dbReference>
<evidence type="ECO:0000256" key="5">
    <source>
        <dbReference type="ARBA" id="ARBA00023242"/>
    </source>
</evidence>
<dbReference type="InterPro" id="IPR011442">
    <property type="entry name" value="TAF6_C"/>
</dbReference>
<proteinExistence type="inferred from homology"/>
<keyword evidence="4" id="KW-0804">Transcription</keyword>
<dbReference type="CDD" id="cd22931">
    <property type="entry name" value="HFD_TAF6"/>
    <property type="match status" value="1"/>
</dbReference>
<dbReference type="AlphaFoldDB" id="A0A976M567"/>
<dbReference type="EMBL" id="CP056066">
    <property type="protein sequence ID" value="UKJ88675.2"/>
    <property type="molecule type" value="Genomic_DNA"/>
</dbReference>
<comment type="similarity">
    <text evidence="2">Belongs to the TAF6 family.</text>
</comment>
<gene>
    <name evidence="8" type="ORF">MACJ_001919</name>
</gene>
<name>A0A976M567_THEOR</name>
<dbReference type="GO" id="GO:0046982">
    <property type="term" value="F:protein heterodimerization activity"/>
    <property type="evidence" value="ECO:0007669"/>
    <property type="project" value="InterPro"/>
</dbReference>
<dbReference type="InterPro" id="IPR037796">
    <property type="entry name" value="TAF6"/>
</dbReference>
<dbReference type="OrthoDB" id="361039at2759"/>
<dbReference type="GO" id="GO:0046695">
    <property type="term" value="C:SLIK (SAGA-like) complex"/>
    <property type="evidence" value="ECO:0007669"/>
    <property type="project" value="InterPro"/>
</dbReference>
<evidence type="ECO:0000256" key="6">
    <source>
        <dbReference type="SAM" id="MobiDB-lite"/>
    </source>
</evidence>
<evidence type="ECO:0000313" key="8">
    <source>
        <dbReference type="EMBL" id="UKJ88675.2"/>
    </source>
</evidence>
<protein>
    <recommendedName>
        <fullName evidence="7">TATA box binding protein associated factor (TAF) histone-like fold domain-containing protein</fullName>
    </recommendedName>
</protein>
<dbReference type="InterPro" id="IPR004823">
    <property type="entry name" value="TAF_TATA-bd_Histone-like_dom"/>
</dbReference>
<feature type="region of interest" description="Disordered" evidence="6">
    <location>
        <begin position="611"/>
        <end position="630"/>
    </location>
</feature>
<evidence type="ECO:0000256" key="2">
    <source>
        <dbReference type="ARBA" id="ARBA00007688"/>
    </source>
</evidence>
<dbReference type="InterPro" id="IPR046344">
    <property type="entry name" value="TAF6_C_sf"/>
</dbReference>
<dbReference type="Gene3D" id="1.25.40.770">
    <property type="entry name" value="TAF6, C-terminal HEAT repeat domain"/>
    <property type="match status" value="1"/>
</dbReference>
<dbReference type="GO" id="GO:0016251">
    <property type="term" value="F:RNA polymerase II general transcription initiation factor activity"/>
    <property type="evidence" value="ECO:0007669"/>
    <property type="project" value="InterPro"/>
</dbReference>
<evidence type="ECO:0000256" key="1">
    <source>
        <dbReference type="ARBA" id="ARBA00004123"/>
    </source>
</evidence>
<sequence length="684" mass="77514">MKKVVRIPGKAILALSKTHPLYQNDKAVLSDEAAEIIASTVEMRLKQVLEAAKLLMDISERPINTKVLTPEDVRNALKALNIPDLDGYSNSYDYRYVWATKLFKGDRVVKRESTHRNLGDKSWGRYRLSQLVKQDLQKPIPAPAGLTVSWAVVDAKVPLMAKGLVEDTTKEYEKWLADTKIKKKLGEINFLDYAETEEKLDNLTTLVKNIRARQSDLSDSFSNEYLDKALIDAINKQIVQDNALVKNQKFVIPKVDYLLTKEHKFFLKEIRNMLKRASYSLEPDIQLQYKKVTELLRLSLGLDQLLPELCYLFTTEMNRFKSSQSSFNVNILLQYVEALTSNPNIQIHHYVHQLLVPLLQILLSSDNDMDPTEIYRSLLLRKLSAQCIYNISCNLKRNNNGLESIDSYLMNLYKKEITNEECTLSVLFGALCGISKLPAVAKRVVFYPIVPLLLSVVLNKQNSLNVYTRNKQKQKLQLFKQTLLHEILHLILEIIYDSSFEDVMSTLEDTGSLFTVSYEASMLVNDVLMGSVNSSINPELLLQIYIAILNKCHTLLISLNGNNLRLKRKFDELTSSEIVGPGFEEEQSDVNNGGLIVQLHGGNTVVTNLNNSPTNSTTNNGSSSNTSISNGKLLPEVCNIRNYKKLYNKANDPNNTDKTVSVQNCDHAKSWYNLNSIHSLTLTI</sequence>
<dbReference type="Gene3D" id="1.10.20.10">
    <property type="entry name" value="Histone, subunit A"/>
    <property type="match status" value="1"/>
</dbReference>
<evidence type="ECO:0000256" key="4">
    <source>
        <dbReference type="ARBA" id="ARBA00023163"/>
    </source>
</evidence>
<evidence type="ECO:0000256" key="3">
    <source>
        <dbReference type="ARBA" id="ARBA00023015"/>
    </source>
</evidence>
<dbReference type="GO" id="GO:0051123">
    <property type="term" value="P:RNA polymerase II preinitiation complex assembly"/>
    <property type="evidence" value="ECO:0007669"/>
    <property type="project" value="TreeGrafter"/>
</dbReference>
<dbReference type="SMART" id="SM00803">
    <property type="entry name" value="TAF"/>
    <property type="match status" value="1"/>
</dbReference>
<dbReference type="Proteomes" id="UP000244803">
    <property type="component" value="Chromosome 3"/>
</dbReference>